<accession>A0A5J6MG57</accession>
<proteinExistence type="predicted"/>
<dbReference type="KEGG" id="htq:FRZ44_14030"/>
<name>A0A5J6MG57_9PROT</name>
<dbReference type="Proteomes" id="UP000326202">
    <property type="component" value="Chromosome"/>
</dbReference>
<organism evidence="1 2">
    <name type="scientific">Hypericibacter terrae</name>
    <dbReference type="NCBI Taxonomy" id="2602015"/>
    <lineage>
        <taxon>Bacteria</taxon>
        <taxon>Pseudomonadati</taxon>
        <taxon>Pseudomonadota</taxon>
        <taxon>Alphaproteobacteria</taxon>
        <taxon>Rhodospirillales</taxon>
        <taxon>Dongiaceae</taxon>
        <taxon>Hypericibacter</taxon>
    </lineage>
</organism>
<evidence type="ECO:0000313" key="2">
    <source>
        <dbReference type="Proteomes" id="UP000326202"/>
    </source>
</evidence>
<protein>
    <submittedName>
        <fullName evidence="1">Uncharacterized protein</fullName>
    </submittedName>
</protein>
<dbReference type="AlphaFoldDB" id="A0A5J6MG57"/>
<evidence type="ECO:0000313" key="1">
    <source>
        <dbReference type="EMBL" id="QEX16111.1"/>
    </source>
</evidence>
<keyword evidence="2" id="KW-1185">Reference proteome</keyword>
<sequence length="224" mass="24546">MALALGVALGACAYHGNFDDPIQRRFQWFSFIGGEDIQDACHPGSVDRYRFVYNGRYSEQLRDYELVGDGAGGAYLTSRATGGYANLATVSLNDPLGPWRWQESRTQLNSAQFKLFIQALAADGFLQPPKTAGRRFSSNNFYWLVSGCHDGQFHFGAWIWPSDDFAALKFPALLLARDQTGMAFNQPYDAPGGETMGQPGVSLGANAPFNITIHDDGLGRGSLF</sequence>
<reference evidence="1 2" key="1">
    <citation type="submission" date="2019-08" db="EMBL/GenBank/DDBJ databases">
        <title>Hyperibacter terrae gen. nov., sp. nov. and Hyperibacter viscosus sp. nov., two new members in the family Rhodospirillaceae isolated from the rhizosphere of Hypericum perforatum.</title>
        <authorList>
            <person name="Noviana Z."/>
        </authorList>
    </citation>
    <scope>NUCLEOTIDE SEQUENCE [LARGE SCALE GENOMIC DNA]</scope>
    <source>
        <strain evidence="1 2">R5913</strain>
    </source>
</reference>
<gene>
    <name evidence="1" type="ORF">FRZ44_14030</name>
</gene>
<dbReference type="EMBL" id="CP042906">
    <property type="protein sequence ID" value="QEX16111.1"/>
    <property type="molecule type" value="Genomic_DNA"/>
</dbReference>